<evidence type="ECO:0000313" key="2">
    <source>
        <dbReference type="Proteomes" id="UP000275652"/>
    </source>
</evidence>
<dbReference type="AlphaFoldDB" id="A0A9X8EAS8"/>
<feature type="non-terminal residue" evidence="1">
    <location>
        <position position="1"/>
    </location>
</feature>
<gene>
    <name evidence="1" type="ORF">DYB28_015385</name>
</gene>
<comment type="caution">
    <text evidence="1">The sequence shown here is derived from an EMBL/GenBank/DDBJ whole genome shotgun (WGS) entry which is preliminary data.</text>
</comment>
<reference evidence="1 2" key="1">
    <citation type="journal article" date="2018" name="J. Invertebr. Pathol.">
        <title>New genotyping method for the causative agent of crayfish plague (Aphanomyces astaci) based on whole genome data.</title>
        <authorList>
            <person name="Minardi D."/>
            <person name="Studholme D.J."/>
            <person name="van der Giezen M."/>
            <person name="Pretto T."/>
            <person name="Oidtmann B."/>
        </authorList>
    </citation>
    <scope>NUCLEOTIDE SEQUENCE [LARGE SCALE GENOMIC DNA]</scope>
    <source>
        <strain evidence="1 2">KB13</strain>
    </source>
</reference>
<evidence type="ECO:0000313" key="1">
    <source>
        <dbReference type="EMBL" id="RLO12855.1"/>
    </source>
</evidence>
<name>A0A9X8EAS8_APHAT</name>
<dbReference type="Proteomes" id="UP000275652">
    <property type="component" value="Unassembled WGS sequence"/>
</dbReference>
<proteinExistence type="predicted"/>
<dbReference type="EMBL" id="QUTI01011177">
    <property type="protein sequence ID" value="RLO12855.1"/>
    <property type="molecule type" value="Genomic_DNA"/>
</dbReference>
<protein>
    <submittedName>
        <fullName evidence="1">Uncharacterized protein</fullName>
    </submittedName>
</protein>
<sequence>EDVIWKEIHACLDAYAQRSSARGNRDVDALYDVLMDAGPSLLAGYEVATKAYLYPSKSRE</sequence>
<accession>A0A9X8EAS8</accession>
<organism evidence="1 2">
    <name type="scientific">Aphanomyces astaci</name>
    <name type="common">Crayfish plague agent</name>
    <dbReference type="NCBI Taxonomy" id="112090"/>
    <lineage>
        <taxon>Eukaryota</taxon>
        <taxon>Sar</taxon>
        <taxon>Stramenopiles</taxon>
        <taxon>Oomycota</taxon>
        <taxon>Saprolegniomycetes</taxon>
        <taxon>Saprolegniales</taxon>
        <taxon>Verrucalvaceae</taxon>
        <taxon>Aphanomyces</taxon>
    </lineage>
</organism>